<accession>A0ABN6SP78</accession>
<protein>
    <submittedName>
        <fullName evidence="2">Uncharacterized protein</fullName>
    </submittedName>
</protein>
<evidence type="ECO:0000313" key="3">
    <source>
        <dbReference type="Proteomes" id="UP001321741"/>
    </source>
</evidence>
<feature type="transmembrane region" description="Helical" evidence="1">
    <location>
        <begin position="6"/>
        <end position="26"/>
    </location>
</feature>
<reference evidence="2 3" key="1">
    <citation type="journal article" date="2023" name="Microbiol. Spectr.">
        <title>Symbiosis of Carpenter Bees with Uncharacterized Lactic Acid Bacteria Showing NAD Auxotrophy.</title>
        <authorList>
            <person name="Kawasaki S."/>
            <person name="Ozawa K."/>
            <person name="Mori T."/>
            <person name="Yamamoto A."/>
            <person name="Ito M."/>
            <person name="Ohkuma M."/>
            <person name="Sakamoto M."/>
            <person name="Matsutani M."/>
        </authorList>
    </citation>
    <scope>NUCLEOTIDE SEQUENCE [LARGE SCALE GENOMIC DNA]</scope>
    <source>
        <strain evidence="2 3">Kim32-2</strain>
    </source>
</reference>
<dbReference type="Proteomes" id="UP001321741">
    <property type="component" value="Chromosome"/>
</dbReference>
<evidence type="ECO:0000256" key="1">
    <source>
        <dbReference type="SAM" id="Phobius"/>
    </source>
</evidence>
<keyword evidence="3" id="KW-1185">Reference proteome</keyword>
<feature type="transmembrane region" description="Helical" evidence="1">
    <location>
        <begin position="47"/>
        <end position="69"/>
    </location>
</feature>
<sequence>MIMRDIFYILDRVIISYGIIGLLYSVKKYYNNNRYPLAQSKLSKAMKLCFTALLLIPWIFPLATILFPLTSVPPTYLHRAVTASALFPLAALVTDAVLYAFTWLQQKNYLNKKVN</sequence>
<dbReference type="EMBL" id="AP026803">
    <property type="protein sequence ID" value="BDR61096.1"/>
    <property type="molecule type" value="Genomic_DNA"/>
</dbReference>
<keyword evidence="1" id="KW-1133">Transmembrane helix</keyword>
<evidence type="ECO:0000313" key="2">
    <source>
        <dbReference type="EMBL" id="BDR61096.1"/>
    </source>
</evidence>
<feature type="transmembrane region" description="Helical" evidence="1">
    <location>
        <begin position="81"/>
        <end position="104"/>
    </location>
</feature>
<gene>
    <name evidence="2" type="ORF">KIM322_13570</name>
</gene>
<organism evidence="2 3">
    <name type="scientific">Lactobacillus xylocopicola</name>
    <dbReference type="NCBI Taxonomy" id="2976676"/>
    <lineage>
        <taxon>Bacteria</taxon>
        <taxon>Bacillati</taxon>
        <taxon>Bacillota</taxon>
        <taxon>Bacilli</taxon>
        <taxon>Lactobacillales</taxon>
        <taxon>Lactobacillaceae</taxon>
        <taxon>Lactobacillus</taxon>
    </lineage>
</organism>
<name>A0ABN6SP78_9LACO</name>
<proteinExistence type="predicted"/>
<keyword evidence="1" id="KW-0812">Transmembrane</keyword>
<keyword evidence="1" id="KW-0472">Membrane</keyword>